<keyword evidence="14" id="KW-0175">Coiled coil</keyword>
<dbReference type="SUPFAM" id="SSF55874">
    <property type="entry name" value="ATPase domain of HSP90 chaperone/DNA topoisomerase II/histidine kinase"/>
    <property type="match status" value="1"/>
</dbReference>
<dbReference type="PANTHER" id="PTHR43065">
    <property type="entry name" value="SENSOR HISTIDINE KINASE"/>
    <property type="match status" value="1"/>
</dbReference>
<dbReference type="SUPFAM" id="SSF52172">
    <property type="entry name" value="CheY-like"/>
    <property type="match status" value="1"/>
</dbReference>
<dbReference type="InterPro" id="IPR001789">
    <property type="entry name" value="Sig_transdc_resp-reg_receiver"/>
</dbReference>
<dbReference type="Pfam" id="PF00512">
    <property type="entry name" value="HisKA"/>
    <property type="match status" value="1"/>
</dbReference>
<dbReference type="Gene3D" id="1.20.120.620">
    <property type="entry name" value="Backbone structure of the membrane domain of e. Coli histidine kinase receptor kdpd"/>
    <property type="match status" value="1"/>
</dbReference>
<evidence type="ECO:0000256" key="13">
    <source>
        <dbReference type="PROSITE-ProRule" id="PRU00169"/>
    </source>
</evidence>
<feature type="modified residue" description="4-aspartylphosphate" evidence="13">
    <location>
        <position position="477"/>
    </location>
</feature>
<dbReference type="InterPro" id="IPR011006">
    <property type="entry name" value="CheY-like_superfamily"/>
</dbReference>
<keyword evidence="10 15" id="KW-1133">Transmembrane helix</keyword>
<gene>
    <name evidence="18" type="ORF">JMJ55_09780</name>
</gene>
<evidence type="ECO:0000256" key="7">
    <source>
        <dbReference type="ARBA" id="ARBA00022741"/>
    </source>
</evidence>
<feature type="domain" description="Histidine kinase" evidence="16">
    <location>
        <begin position="181"/>
        <end position="405"/>
    </location>
</feature>
<dbReference type="PANTHER" id="PTHR43065:SF49">
    <property type="entry name" value="HISTIDINE KINASE"/>
    <property type="match status" value="1"/>
</dbReference>
<evidence type="ECO:0000256" key="6">
    <source>
        <dbReference type="ARBA" id="ARBA00022692"/>
    </source>
</evidence>
<keyword evidence="8" id="KW-0418">Kinase</keyword>
<evidence type="ECO:0000256" key="10">
    <source>
        <dbReference type="ARBA" id="ARBA00022989"/>
    </source>
</evidence>
<evidence type="ECO:0000256" key="9">
    <source>
        <dbReference type="ARBA" id="ARBA00022840"/>
    </source>
</evidence>
<dbReference type="Pfam" id="PF13493">
    <property type="entry name" value="DUF4118"/>
    <property type="match status" value="1"/>
</dbReference>
<sequence length="546" mass="58832">MDIVAATEAIRRRGWPGLAMALAAPLLGLALRLLLDDLLTGYPFLTFFPAILAAAFLGGWLAGALATLLSAGLSGYFLIEPVGSFHLSWPSGAIGMASFITVSTIMVALLDQLLRAATRLAETGRQMQENQARLEEQVALRTRELTLLNAHLREQISRRDRAEAQVRQMQKMEAVGQLTGGIAHDFNNMLAIIIGSLDVMRRRLGQGRTDIEKHLDHAMDGARRAAALTHKLLAFARRQPLAPVVVDANALIAELEELFRRTLGEQVKLECVLAGGLWRCMIDPGQLENALLNLVVNARDAMPQGGRLTIETQNAYLDDAYAAAEADVTAGQYVLIAVTDTGTGMPPEVIARAFDPFFTTKGEGRGTGLGLSQVHGFVKQSRGHIKIYSEQGHGTTLKLYLPRHTGEGGPAAGEPPAAAIAPAGSGLILLVEDDEAVRRVHSGMLRELGYTVEEAPDGVSALSMLPRLGPVQLLFTDVVMPGMSGRMLAEQARQQRPGLRVLYTTGYTPNAIVHNGVVDAGVELLTKPFSFDQLARKVRQVLDKGG</sequence>
<keyword evidence="9" id="KW-0067">ATP-binding</keyword>
<evidence type="ECO:0000256" key="15">
    <source>
        <dbReference type="SAM" id="Phobius"/>
    </source>
</evidence>
<feature type="transmembrane region" description="Helical" evidence="15">
    <location>
        <begin position="15"/>
        <end position="35"/>
    </location>
</feature>
<dbReference type="PROSITE" id="PS50110">
    <property type="entry name" value="RESPONSE_REGULATORY"/>
    <property type="match status" value="1"/>
</dbReference>
<dbReference type="InterPro" id="IPR038318">
    <property type="entry name" value="KdpD_sf"/>
</dbReference>
<dbReference type="SUPFAM" id="SSF47384">
    <property type="entry name" value="Homodimeric domain of signal transducing histidine kinase"/>
    <property type="match status" value="1"/>
</dbReference>
<evidence type="ECO:0000256" key="11">
    <source>
        <dbReference type="ARBA" id="ARBA00023012"/>
    </source>
</evidence>
<evidence type="ECO:0000313" key="18">
    <source>
        <dbReference type="EMBL" id="MBL6455612.1"/>
    </source>
</evidence>
<keyword evidence="5" id="KW-0808">Transferase</keyword>
<keyword evidence="12 15" id="KW-0472">Membrane</keyword>
<dbReference type="EC" id="2.7.13.3" evidence="3"/>
<feature type="transmembrane region" description="Helical" evidence="15">
    <location>
        <begin position="89"/>
        <end position="110"/>
    </location>
</feature>
<keyword evidence="11" id="KW-0902">Two-component regulatory system</keyword>
<dbReference type="InterPro" id="IPR036097">
    <property type="entry name" value="HisK_dim/P_sf"/>
</dbReference>
<dbReference type="CDD" id="cd00082">
    <property type="entry name" value="HisKA"/>
    <property type="match status" value="1"/>
</dbReference>
<dbReference type="EMBL" id="JAEUXJ010000003">
    <property type="protein sequence ID" value="MBL6455612.1"/>
    <property type="molecule type" value="Genomic_DNA"/>
</dbReference>
<evidence type="ECO:0000256" key="2">
    <source>
        <dbReference type="ARBA" id="ARBA00004141"/>
    </source>
</evidence>
<dbReference type="PROSITE" id="PS50109">
    <property type="entry name" value="HIS_KIN"/>
    <property type="match status" value="1"/>
</dbReference>
<dbReference type="SMART" id="SM00387">
    <property type="entry name" value="HATPase_c"/>
    <property type="match status" value="1"/>
</dbReference>
<dbReference type="Gene3D" id="1.10.287.130">
    <property type="match status" value="1"/>
</dbReference>
<dbReference type="Pfam" id="PF02518">
    <property type="entry name" value="HATPase_c"/>
    <property type="match status" value="1"/>
</dbReference>
<comment type="subcellular location">
    <subcellularLocation>
        <location evidence="2">Membrane</location>
        <topology evidence="2">Multi-pass membrane protein</topology>
    </subcellularLocation>
</comment>
<proteinExistence type="predicted"/>
<dbReference type="SMART" id="SM00388">
    <property type="entry name" value="HisKA"/>
    <property type="match status" value="1"/>
</dbReference>
<name>A0ABS1V1N2_9PROT</name>
<feature type="domain" description="Response regulatory" evidence="17">
    <location>
        <begin position="427"/>
        <end position="542"/>
    </location>
</feature>
<dbReference type="Pfam" id="PF00072">
    <property type="entry name" value="Response_reg"/>
    <property type="match status" value="1"/>
</dbReference>
<dbReference type="Gene3D" id="3.40.50.2300">
    <property type="match status" value="1"/>
</dbReference>
<evidence type="ECO:0000256" key="12">
    <source>
        <dbReference type="ARBA" id="ARBA00023136"/>
    </source>
</evidence>
<accession>A0ABS1V1N2</accession>
<reference evidence="18 19" key="1">
    <citation type="submission" date="2021-01" db="EMBL/GenBank/DDBJ databases">
        <title>Belnapia mucosa sp. nov. and Belnapia arida sp. nov., isolated from the Tabernas Desert (Almeria, Spain).</title>
        <authorList>
            <person name="Molina-Menor E."/>
            <person name="Vidal-Verdu A."/>
            <person name="Calonge A."/>
            <person name="Satari L."/>
            <person name="Pereto Magraner J."/>
            <person name="Porcar Miralles M."/>
        </authorList>
    </citation>
    <scope>NUCLEOTIDE SEQUENCE [LARGE SCALE GENOMIC DNA]</scope>
    <source>
        <strain evidence="18 19">T6</strain>
    </source>
</reference>
<evidence type="ECO:0000256" key="5">
    <source>
        <dbReference type="ARBA" id="ARBA00022679"/>
    </source>
</evidence>
<feature type="transmembrane region" description="Helical" evidence="15">
    <location>
        <begin position="47"/>
        <end position="69"/>
    </location>
</feature>
<keyword evidence="19" id="KW-1185">Reference proteome</keyword>
<dbReference type="InterPro" id="IPR004358">
    <property type="entry name" value="Sig_transdc_His_kin-like_C"/>
</dbReference>
<evidence type="ECO:0000313" key="19">
    <source>
        <dbReference type="Proteomes" id="UP000606490"/>
    </source>
</evidence>
<dbReference type="InterPro" id="IPR025201">
    <property type="entry name" value="KdpD_TM"/>
</dbReference>
<dbReference type="PRINTS" id="PR00344">
    <property type="entry name" value="BCTRLSENSOR"/>
</dbReference>
<keyword evidence="7" id="KW-0547">Nucleotide-binding</keyword>
<dbReference type="Gene3D" id="3.30.565.10">
    <property type="entry name" value="Histidine kinase-like ATPase, C-terminal domain"/>
    <property type="match status" value="1"/>
</dbReference>
<evidence type="ECO:0000256" key="14">
    <source>
        <dbReference type="SAM" id="Coils"/>
    </source>
</evidence>
<evidence type="ECO:0000256" key="1">
    <source>
        <dbReference type="ARBA" id="ARBA00000085"/>
    </source>
</evidence>
<dbReference type="SMART" id="SM00448">
    <property type="entry name" value="REC"/>
    <property type="match status" value="1"/>
</dbReference>
<evidence type="ECO:0000259" key="16">
    <source>
        <dbReference type="PROSITE" id="PS50109"/>
    </source>
</evidence>
<comment type="catalytic activity">
    <reaction evidence="1">
        <text>ATP + protein L-histidine = ADP + protein N-phospho-L-histidine.</text>
        <dbReference type="EC" id="2.7.13.3"/>
    </reaction>
</comment>
<evidence type="ECO:0000256" key="3">
    <source>
        <dbReference type="ARBA" id="ARBA00012438"/>
    </source>
</evidence>
<organism evidence="18 19">
    <name type="scientific">Belnapia mucosa</name>
    <dbReference type="NCBI Taxonomy" id="2804532"/>
    <lineage>
        <taxon>Bacteria</taxon>
        <taxon>Pseudomonadati</taxon>
        <taxon>Pseudomonadota</taxon>
        <taxon>Alphaproteobacteria</taxon>
        <taxon>Acetobacterales</taxon>
        <taxon>Roseomonadaceae</taxon>
        <taxon>Belnapia</taxon>
    </lineage>
</organism>
<evidence type="ECO:0000256" key="8">
    <source>
        <dbReference type="ARBA" id="ARBA00022777"/>
    </source>
</evidence>
<protein>
    <recommendedName>
        <fullName evidence="3">histidine kinase</fullName>
        <ecNumber evidence="3">2.7.13.3</ecNumber>
    </recommendedName>
</protein>
<dbReference type="InterPro" id="IPR003594">
    <property type="entry name" value="HATPase_dom"/>
</dbReference>
<keyword evidence="4 13" id="KW-0597">Phosphoprotein</keyword>
<dbReference type="InterPro" id="IPR003661">
    <property type="entry name" value="HisK_dim/P_dom"/>
</dbReference>
<dbReference type="InterPro" id="IPR036890">
    <property type="entry name" value="HATPase_C_sf"/>
</dbReference>
<feature type="coiled-coil region" evidence="14">
    <location>
        <begin position="117"/>
        <end position="172"/>
    </location>
</feature>
<dbReference type="InterPro" id="IPR005467">
    <property type="entry name" value="His_kinase_dom"/>
</dbReference>
<evidence type="ECO:0000259" key="17">
    <source>
        <dbReference type="PROSITE" id="PS50110"/>
    </source>
</evidence>
<evidence type="ECO:0000256" key="4">
    <source>
        <dbReference type="ARBA" id="ARBA00022553"/>
    </source>
</evidence>
<keyword evidence="6 15" id="KW-0812">Transmembrane</keyword>
<dbReference type="Proteomes" id="UP000606490">
    <property type="component" value="Unassembled WGS sequence"/>
</dbReference>
<comment type="caution">
    <text evidence="18">The sequence shown here is derived from an EMBL/GenBank/DDBJ whole genome shotgun (WGS) entry which is preliminary data.</text>
</comment>